<reference evidence="2" key="2">
    <citation type="submission" date="2023-03" db="EMBL/GenBank/DDBJ databases">
        <authorList>
            <consortium name="Wellcome Sanger Institute Data Sharing"/>
        </authorList>
    </citation>
    <scope>NUCLEOTIDE SEQUENCE [LARGE SCALE GENOMIC DNA]</scope>
</reference>
<dbReference type="InterPro" id="IPR026983">
    <property type="entry name" value="DHC"/>
</dbReference>
<proteinExistence type="predicted"/>
<dbReference type="GeneTree" id="ENSGT00940000154076"/>
<accession>A0AAX7VG00</accession>
<reference evidence="1" key="4">
    <citation type="submission" date="2025-09" db="UniProtKB">
        <authorList>
            <consortium name="Ensembl"/>
        </authorList>
    </citation>
    <scope>IDENTIFICATION</scope>
</reference>
<dbReference type="Proteomes" id="UP000265100">
    <property type="component" value="Chromosome 11"/>
</dbReference>
<protein>
    <recommendedName>
        <fullName evidence="3">Dynein heavy chain linker domain-containing protein</fullName>
    </recommendedName>
</protein>
<evidence type="ECO:0008006" key="3">
    <source>
        <dbReference type="Google" id="ProtNLM"/>
    </source>
</evidence>
<reference evidence="1" key="3">
    <citation type="submission" date="2025-08" db="UniProtKB">
        <authorList>
            <consortium name="Ensembl"/>
        </authorList>
    </citation>
    <scope>IDENTIFICATION</scope>
</reference>
<dbReference type="GO" id="GO:0030286">
    <property type="term" value="C:dynein complex"/>
    <property type="evidence" value="ECO:0007669"/>
    <property type="project" value="InterPro"/>
</dbReference>
<dbReference type="FunFam" id="1.20.58.1120:FF:000002">
    <property type="entry name" value="Dynein heavy chain 9, axonemal"/>
    <property type="match status" value="1"/>
</dbReference>
<reference evidence="1 2" key="1">
    <citation type="submission" date="2018-05" db="EMBL/GenBank/DDBJ databases">
        <authorList>
            <person name="Datahose"/>
        </authorList>
    </citation>
    <scope>NUCLEOTIDE SEQUENCE</scope>
</reference>
<dbReference type="GO" id="GO:0045505">
    <property type="term" value="F:dynein intermediate chain binding"/>
    <property type="evidence" value="ECO:0007669"/>
    <property type="project" value="InterPro"/>
</dbReference>
<dbReference type="GO" id="GO:0007018">
    <property type="term" value="P:microtubule-based movement"/>
    <property type="evidence" value="ECO:0007669"/>
    <property type="project" value="InterPro"/>
</dbReference>
<dbReference type="Gene3D" id="1.20.58.1120">
    <property type="match status" value="1"/>
</dbReference>
<keyword evidence="2" id="KW-1185">Reference proteome</keyword>
<evidence type="ECO:0000313" key="1">
    <source>
        <dbReference type="Ensembl" id="ENSACLP00000080007.1"/>
    </source>
</evidence>
<dbReference type="GO" id="GO:0051959">
    <property type="term" value="F:dynein light intermediate chain binding"/>
    <property type="evidence" value="ECO:0007669"/>
    <property type="project" value="InterPro"/>
</dbReference>
<dbReference type="Ensembl" id="ENSACLT00000063076.1">
    <property type="protein sequence ID" value="ENSACLP00000080007.1"/>
    <property type="gene ID" value="ENSACLG00000029846.1"/>
</dbReference>
<evidence type="ECO:0000313" key="2">
    <source>
        <dbReference type="Proteomes" id="UP000265100"/>
    </source>
</evidence>
<sequence length="204" mass="23583">MKECVKGHLSEAVSVYEDRPREQWILDFPAQVALAGSQIWWTNDMELVFKRLEEGFESALKDYNKKQVSQLNMLIGMLLGELSSGDRQKIMTVCTIDVHARDIVASLIAKKVTTSQAFPWLSQLRHYWSEQLRHCYINICDAQFIYSYEYLGNTPRLVITPLTDREFTVCFVCPPVGPVPWWCQTLNSFVRSCSWQKASVMLSF</sequence>
<dbReference type="AlphaFoldDB" id="A0AAX7VG00"/>
<name>A0AAX7VG00_ASTCA</name>
<organism evidence="1 2">
    <name type="scientific">Astatotilapia calliptera</name>
    <name type="common">Eastern happy</name>
    <name type="synonym">Chromis callipterus</name>
    <dbReference type="NCBI Taxonomy" id="8154"/>
    <lineage>
        <taxon>Eukaryota</taxon>
        <taxon>Metazoa</taxon>
        <taxon>Chordata</taxon>
        <taxon>Craniata</taxon>
        <taxon>Vertebrata</taxon>
        <taxon>Euteleostomi</taxon>
        <taxon>Actinopterygii</taxon>
        <taxon>Neopterygii</taxon>
        <taxon>Teleostei</taxon>
        <taxon>Neoteleostei</taxon>
        <taxon>Acanthomorphata</taxon>
        <taxon>Ovalentaria</taxon>
        <taxon>Cichlomorphae</taxon>
        <taxon>Cichliformes</taxon>
        <taxon>Cichlidae</taxon>
        <taxon>African cichlids</taxon>
        <taxon>Pseudocrenilabrinae</taxon>
        <taxon>Haplochromini</taxon>
        <taxon>Astatotilapia</taxon>
    </lineage>
</organism>
<dbReference type="PANTHER" id="PTHR45703">
    <property type="entry name" value="DYNEIN HEAVY CHAIN"/>
    <property type="match status" value="1"/>
</dbReference>
<dbReference type="PANTHER" id="PTHR45703:SF12">
    <property type="entry name" value="DYNEIN AXONEMAL HEAVY CHAIN 11"/>
    <property type="match status" value="1"/>
</dbReference>